<protein>
    <submittedName>
        <fullName evidence="1">Uncharacterized protein</fullName>
    </submittedName>
</protein>
<proteinExistence type="predicted"/>
<evidence type="ECO:0000313" key="1">
    <source>
        <dbReference type="EMBL" id="GGM27995.1"/>
    </source>
</evidence>
<dbReference type="EMBL" id="BMNB01000003">
    <property type="protein sequence ID" value="GGM27995.1"/>
    <property type="molecule type" value="Genomic_DNA"/>
</dbReference>
<dbReference type="AlphaFoldDB" id="A0A917WSL4"/>
<dbReference type="RefSeq" id="WP_189041143.1">
    <property type="nucleotide sequence ID" value="NZ_BMNB01000003.1"/>
</dbReference>
<reference evidence="1" key="1">
    <citation type="journal article" date="2014" name="Int. J. Syst. Evol. Microbiol.">
        <title>Complete genome sequence of Corynebacterium casei LMG S-19264T (=DSM 44701T), isolated from a smear-ripened cheese.</title>
        <authorList>
            <consortium name="US DOE Joint Genome Institute (JGI-PGF)"/>
            <person name="Walter F."/>
            <person name="Albersmeier A."/>
            <person name="Kalinowski J."/>
            <person name="Ruckert C."/>
        </authorList>
    </citation>
    <scope>NUCLEOTIDE SEQUENCE</scope>
    <source>
        <strain evidence="1">CGMCC 4.7312</strain>
    </source>
</reference>
<sequence>MTDTQTVATYRAIEPGHGACQTCNEVHPLTNRHNQPAAVNRHGVRHKRWLLPVHGPRNNRCAGSHTEPKAWLDAAGLPSWDHLTDLDRGAALMFVWKVRQEGEYAYARDNYPARYRDHPLLAALDAREACRHASAVAGSWAEAIDRLGEAEVERLYDLALNYEREQRSASGV</sequence>
<keyword evidence="2" id="KW-1185">Reference proteome</keyword>
<reference evidence="1" key="2">
    <citation type="submission" date="2020-09" db="EMBL/GenBank/DDBJ databases">
        <authorList>
            <person name="Sun Q."/>
            <person name="Zhou Y."/>
        </authorList>
    </citation>
    <scope>NUCLEOTIDE SEQUENCE</scope>
    <source>
        <strain evidence="1">CGMCC 4.7312</strain>
    </source>
</reference>
<comment type="caution">
    <text evidence="1">The sequence shown here is derived from an EMBL/GenBank/DDBJ whole genome shotgun (WGS) entry which is preliminary data.</text>
</comment>
<organism evidence="1 2">
    <name type="scientific">Micromonospora sonchi</name>
    <dbReference type="NCBI Taxonomy" id="1763543"/>
    <lineage>
        <taxon>Bacteria</taxon>
        <taxon>Bacillati</taxon>
        <taxon>Actinomycetota</taxon>
        <taxon>Actinomycetes</taxon>
        <taxon>Micromonosporales</taxon>
        <taxon>Micromonosporaceae</taxon>
        <taxon>Micromonospora</taxon>
    </lineage>
</organism>
<dbReference type="Proteomes" id="UP000608890">
    <property type="component" value="Unassembled WGS sequence"/>
</dbReference>
<gene>
    <name evidence="1" type="ORF">GCM10011608_11060</name>
</gene>
<accession>A0A917WSL4</accession>
<evidence type="ECO:0000313" key="2">
    <source>
        <dbReference type="Proteomes" id="UP000608890"/>
    </source>
</evidence>
<name>A0A917WSL4_9ACTN</name>